<organism evidence="2 3">
    <name type="scientific">Methanobrevibacter olleyae</name>
    <dbReference type="NCBI Taxonomy" id="294671"/>
    <lineage>
        <taxon>Archaea</taxon>
        <taxon>Methanobacteriati</taxon>
        <taxon>Methanobacteriota</taxon>
        <taxon>Methanomada group</taxon>
        <taxon>Methanobacteria</taxon>
        <taxon>Methanobacteriales</taxon>
        <taxon>Methanobacteriaceae</taxon>
        <taxon>Methanobrevibacter</taxon>
    </lineage>
</organism>
<evidence type="ECO:0000256" key="1">
    <source>
        <dbReference type="SAM" id="Coils"/>
    </source>
</evidence>
<proteinExistence type="predicted"/>
<protein>
    <submittedName>
        <fullName evidence="2">Uncharacterized protein</fullName>
    </submittedName>
</protein>
<dbReference type="InterPro" id="IPR029063">
    <property type="entry name" value="SAM-dependent_MTases_sf"/>
</dbReference>
<dbReference type="RefSeq" id="WP_067146654.1">
    <property type="nucleotide sequence ID" value="NZ_CP014265.1"/>
</dbReference>
<dbReference type="PATRIC" id="fig|294671.3.peg.906"/>
<keyword evidence="1" id="KW-0175">Coiled coil</keyword>
<dbReference type="SUPFAM" id="SSF53335">
    <property type="entry name" value="S-adenosyl-L-methionine-dependent methyltransferases"/>
    <property type="match status" value="1"/>
</dbReference>
<dbReference type="GeneID" id="28489164"/>
<accession>A0A126R026</accession>
<dbReference type="EMBL" id="CP014265">
    <property type="protein sequence ID" value="AMK15422.1"/>
    <property type="molecule type" value="Genomic_DNA"/>
</dbReference>
<dbReference type="Gene3D" id="3.40.50.150">
    <property type="entry name" value="Vaccinia Virus protein VP39"/>
    <property type="match status" value="1"/>
</dbReference>
<evidence type="ECO:0000313" key="2">
    <source>
        <dbReference type="EMBL" id="AMK15422.1"/>
    </source>
</evidence>
<sequence length="347" mass="41264">MKLINKMLSKSNSYNYYKTNFQKFTKENKKLKKEIKKLDENHTKEKKINKDKINKLNQQHKDEINKLNQQHKDEINKLNQQHKDEINKLNQQHKDEINNLNRNFNSIKEDLTNIYKSESRINNELQYAFIFNDTIKNSIWLEKTDFSLVNSAANYSFMYSLYRILNDAKPKNILELGLGQTTKLTSQYAKHFDDVKLTVLETDEDWIEVFSQNLDLTDNIDIINLSEESFEYNNTISIRFKDIGHVVDDEKYDLIIIDGPRGFRNGSNGDILLDYSRTDIWKLIPSNLANDFIIIMDDYHRVGERNTMDYAEELLKENYKELFSYTCHGFKAQHAVFTEKYKFISWI</sequence>
<dbReference type="AlphaFoldDB" id="A0A126R026"/>
<reference evidence="2 3" key="1">
    <citation type="journal article" date="2016" name="Genome Announc.">
        <title>Draft Genome Sequence of the Rumen Methanogen Methanobrevibacter olleyae YLM1.</title>
        <authorList>
            <person name="Kelly W.J."/>
            <person name="Li D."/>
            <person name="Lambie S.C."/>
            <person name="Cox F."/>
            <person name="Attwood G.T."/>
            <person name="Altermann E."/>
            <person name="Leahy S.C."/>
        </authorList>
    </citation>
    <scope>NUCLEOTIDE SEQUENCE [LARGE SCALE GENOMIC DNA]</scope>
    <source>
        <strain evidence="2 3">YLM1</strain>
    </source>
</reference>
<feature type="coiled-coil region" evidence="1">
    <location>
        <begin position="21"/>
        <end position="110"/>
    </location>
</feature>
<dbReference type="Proteomes" id="UP000066376">
    <property type="component" value="Chromosome"/>
</dbReference>
<evidence type="ECO:0000313" key="3">
    <source>
        <dbReference type="Proteomes" id="UP000066376"/>
    </source>
</evidence>
<gene>
    <name evidence="2" type="ORF">YLM1_0865</name>
</gene>
<dbReference type="KEGG" id="mol:YLM1_0865"/>
<keyword evidence="3" id="KW-1185">Reference proteome</keyword>
<name>A0A126R026_METOL</name>
<reference evidence="3" key="2">
    <citation type="submission" date="2016-02" db="EMBL/GenBank/DDBJ databases">
        <title>The draft genome sequence of the rumen methanogen Methanobrevibacter olleyae YLM1.</title>
        <authorList>
            <consortium name="New Zealand Agricultural Greenhouse Gas Research Centre/Pastoral Greenhouse Gas Research Consortium"/>
            <person name="Kelly W.J."/>
            <person name="Li D."/>
            <person name="Lambie S.C."/>
            <person name="Attwood G.T."/>
            <person name="Altermann E."/>
            <person name="Leahy S.C."/>
        </authorList>
    </citation>
    <scope>NUCLEOTIDE SEQUENCE [LARGE SCALE GENOMIC DNA]</scope>
    <source>
        <strain evidence="3">YLM1</strain>
    </source>
</reference>